<evidence type="ECO:0000313" key="1">
    <source>
        <dbReference type="Proteomes" id="UP000504606"/>
    </source>
</evidence>
<name>A0A9C6X2P8_FRAOC</name>
<dbReference type="InterPro" id="IPR051291">
    <property type="entry name" value="CIMAP"/>
</dbReference>
<accession>A0A9C6X2P8</accession>
<dbReference type="OrthoDB" id="406368at2759"/>
<reference evidence="2" key="1">
    <citation type="submission" date="2025-08" db="UniProtKB">
        <authorList>
            <consortium name="RefSeq"/>
        </authorList>
    </citation>
    <scope>IDENTIFICATION</scope>
    <source>
        <tissue evidence="2">Whole organism</tissue>
    </source>
</reference>
<proteinExistence type="predicted"/>
<dbReference type="KEGG" id="foc:127750402"/>
<sequence>MSLSPKHRKNKDAMSLPTGLVPLYKCQKIAKGPNFYHLQCLCKLKIFGVKAPLEKPLDTPAPNAYNPDKPTHTPNFSFGLKTPLEKPSDTPAPCAYNPDLPETVTAYSFGLKTPLEKPADTPAPNAYNPDKLTHCCLNYSFGLKTPIEKPSNYPAPNAYNPDVHDHAPEYTFGLRTQIERPNGIPAPNVYNIPSVLGKTLEGNKKAAPAFSISGRQKEPQDERALVPGPGAYEPSVADCYNNHNRSPAYSISSRFTVPSDATLKPGPGAHCPEKVQLDVPPAHTFGIKHSQYLGYLKVFVQ</sequence>
<keyword evidence="1" id="KW-1185">Reference proteome</keyword>
<protein>
    <submittedName>
        <fullName evidence="2">Outer dense fiber protein 3-B-like</fullName>
    </submittedName>
</protein>
<dbReference type="PANTHER" id="PTHR21580:SF28">
    <property type="entry name" value="BOREALIN N-TERMINAL DOMAIN-CONTAINING PROTEIN-RELATED"/>
    <property type="match status" value="1"/>
</dbReference>
<dbReference type="GeneID" id="127750402"/>
<dbReference type="AlphaFoldDB" id="A0A9C6X2P8"/>
<dbReference type="RefSeq" id="XP_052127987.1">
    <property type="nucleotide sequence ID" value="XM_052272027.1"/>
</dbReference>
<organism evidence="1 2">
    <name type="scientific">Frankliniella occidentalis</name>
    <name type="common">Western flower thrips</name>
    <name type="synonym">Euthrips occidentalis</name>
    <dbReference type="NCBI Taxonomy" id="133901"/>
    <lineage>
        <taxon>Eukaryota</taxon>
        <taxon>Metazoa</taxon>
        <taxon>Ecdysozoa</taxon>
        <taxon>Arthropoda</taxon>
        <taxon>Hexapoda</taxon>
        <taxon>Insecta</taxon>
        <taxon>Pterygota</taxon>
        <taxon>Neoptera</taxon>
        <taxon>Paraneoptera</taxon>
        <taxon>Thysanoptera</taxon>
        <taxon>Terebrantia</taxon>
        <taxon>Thripoidea</taxon>
        <taxon>Thripidae</taxon>
        <taxon>Frankliniella</taxon>
    </lineage>
</organism>
<dbReference type="Pfam" id="PF07004">
    <property type="entry name" value="SHIPPO-rpt"/>
    <property type="match status" value="7"/>
</dbReference>
<gene>
    <name evidence="2" type="primary">LOC127750402</name>
</gene>
<evidence type="ECO:0000313" key="2">
    <source>
        <dbReference type="RefSeq" id="XP_052127987.1"/>
    </source>
</evidence>
<dbReference type="PANTHER" id="PTHR21580">
    <property type="entry name" value="SHIPPO-1-RELATED"/>
    <property type="match status" value="1"/>
</dbReference>
<dbReference type="Proteomes" id="UP000504606">
    <property type="component" value="Unplaced"/>
</dbReference>
<dbReference type="InterPro" id="IPR010736">
    <property type="entry name" value="SHIPPO-rpt"/>
</dbReference>
<dbReference type="GO" id="GO:0005856">
    <property type="term" value="C:cytoskeleton"/>
    <property type="evidence" value="ECO:0007669"/>
    <property type="project" value="TreeGrafter"/>
</dbReference>